<dbReference type="GO" id="GO:0006508">
    <property type="term" value="P:proteolysis"/>
    <property type="evidence" value="ECO:0007669"/>
    <property type="project" value="UniProtKB-KW"/>
</dbReference>
<feature type="compositionally biased region" description="Basic and acidic residues" evidence="3">
    <location>
        <begin position="9"/>
        <end position="25"/>
    </location>
</feature>
<dbReference type="Pfam" id="PF13180">
    <property type="entry name" value="PDZ_2"/>
    <property type="match status" value="1"/>
</dbReference>
<evidence type="ECO:0000256" key="2">
    <source>
        <dbReference type="ARBA" id="ARBA00022801"/>
    </source>
</evidence>
<dbReference type="InterPro" id="IPR001478">
    <property type="entry name" value="PDZ"/>
</dbReference>
<accession>A0A1M6MU14</accession>
<evidence type="ECO:0000256" key="4">
    <source>
        <dbReference type="SAM" id="Phobius"/>
    </source>
</evidence>
<evidence type="ECO:0000313" key="6">
    <source>
        <dbReference type="EMBL" id="SHJ86896.1"/>
    </source>
</evidence>
<dbReference type="EMBL" id="FQZO01000009">
    <property type="protein sequence ID" value="SHJ86896.1"/>
    <property type="molecule type" value="Genomic_DNA"/>
</dbReference>
<dbReference type="PANTHER" id="PTHR43343:SF3">
    <property type="entry name" value="PROTEASE DO-LIKE 8, CHLOROPLASTIC"/>
    <property type="match status" value="1"/>
</dbReference>
<gene>
    <name evidence="6" type="ORF">SAMN05444401_4125</name>
</gene>
<feature type="transmembrane region" description="Helical" evidence="4">
    <location>
        <begin position="59"/>
        <end position="82"/>
    </location>
</feature>
<dbReference type="InterPro" id="IPR009003">
    <property type="entry name" value="Peptidase_S1_PA"/>
</dbReference>
<keyword evidence="1 6" id="KW-0645">Protease</keyword>
<feature type="region of interest" description="Disordered" evidence="3">
    <location>
        <begin position="1"/>
        <end position="31"/>
    </location>
</feature>
<evidence type="ECO:0000259" key="5">
    <source>
        <dbReference type="PROSITE" id="PS50106"/>
    </source>
</evidence>
<dbReference type="Gene3D" id="2.30.42.10">
    <property type="match status" value="1"/>
</dbReference>
<name>A0A1M6MU14_9CLOT</name>
<dbReference type="PANTHER" id="PTHR43343">
    <property type="entry name" value="PEPTIDASE S12"/>
    <property type="match status" value="1"/>
</dbReference>
<keyword evidence="4" id="KW-0472">Membrane</keyword>
<dbReference type="SUPFAM" id="SSF50156">
    <property type="entry name" value="PDZ domain-like"/>
    <property type="match status" value="1"/>
</dbReference>
<dbReference type="PRINTS" id="PR00834">
    <property type="entry name" value="PROTEASES2C"/>
</dbReference>
<evidence type="ECO:0000313" key="7">
    <source>
        <dbReference type="Proteomes" id="UP000184080"/>
    </source>
</evidence>
<dbReference type="Proteomes" id="UP000184080">
    <property type="component" value="Unassembled WGS sequence"/>
</dbReference>
<evidence type="ECO:0000256" key="3">
    <source>
        <dbReference type="SAM" id="MobiDB-lite"/>
    </source>
</evidence>
<dbReference type="Pfam" id="PF13365">
    <property type="entry name" value="Trypsin_2"/>
    <property type="match status" value="1"/>
</dbReference>
<reference evidence="6 7" key="1">
    <citation type="submission" date="2016-11" db="EMBL/GenBank/DDBJ databases">
        <authorList>
            <person name="Jaros S."/>
            <person name="Januszkiewicz K."/>
            <person name="Wedrychowicz H."/>
        </authorList>
    </citation>
    <scope>NUCLEOTIDE SEQUENCE [LARGE SCALE GENOMIC DNA]</scope>
    <source>
        <strain evidence="6 7">DSM 21864</strain>
    </source>
</reference>
<sequence length="415" mass="44713">MSDNYNENNEYKPDFVISEDDKPANKPDFVVSEDNKPSNPYVYNAYEEKPKKKRKLLKFLGFTALALAFTMVGGAIGASIVMNNTNNVVNEINKKYGQYLNYNPPTFKTDKEALSVTEVVKKVAPAVVGVSTMNKVNYGMFSEGIPGGIGSGFIISNEGYVLTNFHVIQGAQSVKVILSDGTEVNAKVVNYDAQQDLAVVKITDNVKVPGVVELGDSDSLQAGEQVVAIGNPLGKEFLGSVTTGVISALNREISIEGKSIKYLQTDAAINPGNSGGPLLNSRGQVIGINTAKIKTEGVEGIGFSIPINNVKSRLTALSKPILRIGIAGRDITQDIAKKNNLPQGEYVLIVDVQEFSPAEKAGLKPGDMITKFDGQKVKTVEEINRIKETHKAGDAVKVDITRDGKDTTLEIKLSE</sequence>
<proteinExistence type="predicted"/>
<dbReference type="AlphaFoldDB" id="A0A1M6MU14"/>
<dbReference type="SUPFAM" id="SSF50494">
    <property type="entry name" value="Trypsin-like serine proteases"/>
    <property type="match status" value="1"/>
</dbReference>
<dbReference type="RefSeq" id="WP_083600008.1">
    <property type="nucleotide sequence ID" value="NZ_FQZO01000009.1"/>
</dbReference>
<dbReference type="STRING" id="1121298.SAMN05444401_4125"/>
<dbReference type="Gene3D" id="2.40.10.120">
    <property type="match status" value="1"/>
</dbReference>
<dbReference type="InterPro" id="IPR001940">
    <property type="entry name" value="Peptidase_S1C"/>
</dbReference>
<dbReference type="SMART" id="SM00228">
    <property type="entry name" value="PDZ"/>
    <property type="match status" value="1"/>
</dbReference>
<keyword evidence="7" id="KW-1185">Reference proteome</keyword>
<keyword evidence="4" id="KW-0812">Transmembrane</keyword>
<protein>
    <submittedName>
        <fullName evidence="6">Serine protease Do</fullName>
    </submittedName>
</protein>
<dbReference type="InterPro" id="IPR051201">
    <property type="entry name" value="Chloro_Bact_Ser_Proteases"/>
</dbReference>
<evidence type="ECO:0000256" key="1">
    <source>
        <dbReference type="ARBA" id="ARBA00022670"/>
    </source>
</evidence>
<dbReference type="InterPro" id="IPR036034">
    <property type="entry name" value="PDZ_sf"/>
</dbReference>
<keyword evidence="2" id="KW-0378">Hydrolase</keyword>
<dbReference type="PROSITE" id="PS50106">
    <property type="entry name" value="PDZ"/>
    <property type="match status" value="1"/>
</dbReference>
<dbReference type="GO" id="GO:0004252">
    <property type="term" value="F:serine-type endopeptidase activity"/>
    <property type="evidence" value="ECO:0007669"/>
    <property type="project" value="InterPro"/>
</dbReference>
<feature type="domain" description="PDZ" evidence="5">
    <location>
        <begin position="347"/>
        <end position="404"/>
    </location>
</feature>
<organism evidence="6 7">
    <name type="scientific">Clostridium amylolyticum</name>
    <dbReference type="NCBI Taxonomy" id="1121298"/>
    <lineage>
        <taxon>Bacteria</taxon>
        <taxon>Bacillati</taxon>
        <taxon>Bacillota</taxon>
        <taxon>Clostridia</taxon>
        <taxon>Eubacteriales</taxon>
        <taxon>Clostridiaceae</taxon>
        <taxon>Clostridium</taxon>
    </lineage>
</organism>
<keyword evidence="4" id="KW-1133">Transmembrane helix</keyword>